<dbReference type="Pfam" id="PF07366">
    <property type="entry name" value="SnoaL"/>
    <property type="match status" value="1"/>
</dbReference>
<gene>
    <name evidence="1" type="ORF">ACFPM7_24510</name>
</gene>
<dbReference type="Proteomes" id="UP001596157">
    <property type="component" value="Unassembled WGS sequence"/>
</dbReference>
<protein>
    <submittedName>
        <fullName evidence="1">Ester cyclase</fullName>
    </submittedName>
</protein>
<reference evidence="2" key="1">
    <citation type="journal article" date="2019" name="Int. J. Syst. Evol. Microbiol.">
        <title>The Global Catalogue of Microorganisms (GCM) 10K type strain sequencing project: providing services to taxonomists for standard genome sequencing and annotation.</title>
        <authorList>
            <consortium name="The Broad Institute Genomics Platform"/>
            <consortium name="The Broad Institute Genome Sequencing Center for Infectious Disease"/>
            <person name="Wu L."/>
            <person name="Ma J."/>
        </authorList>
    </citation>
    <scope>NUCLEOTIDE SEQUENCE [LARGE SCALE GENOMIC DNA]</scope>
    <source>
        <strain evidence="2">CCUG 59778</strain>
    </source>
</reference>
<proteinExistence type="predicted"/>
<evidence type="ECO:0000313" key="2">
    <source>
        <dbReference type="Proteomes" id="UP001596157"/>
    </source>
</evidence>
<accession>A0ABW0ES33</accession>
<evidence type="ECO:0000313" key="1">
    <source>
        <dbReference type="EMBL" id="MFC5290228.1"/>
    </source>
</evidence>
<keyword evidence="2" id="KW-1185">Reference proteome</keyword>
<sequence length="151" mass="16624">MRSLHSRPLALVRPRVDHANVEITVAFITEAVNEGDFAVLDDFAHPSLRDLSEPRIFADGPAGLAAKVAATRARMPDLYARVRDVRPGDSDSVQVALEFSGTYTDDPIAQTGRDGREVRWHQRHLWFFRDGLAIAHLGRVDRAAVAAALGD</sequence>
<dbReference type="EMBL" id="JBHSKF010000015">
    <property type="protein sequence ID" value="MFC5290228.1"/>
    <property type="molecule type" value="Genomic_DNA"/>
</dbReference>
<dbReference type="RefSeq" id="WP_378250110.1">
    <property type="nucleotide sequence ID" value="NZ_JBHSKF010000015.1"/>
</dbReference>
<name>A0ABW0ES33_9PSEU</name>
<dbReference type="SUPFAM" id="SSF54427">
    <property type="entry name" value="NTF2-like"/>
    <property type="match status" value="1"/>
</dbReference>
<dbReference type="InterPro" id="IPR009959">
    <property type="entry name" value="Cyclase_SnoaL-like"/>
</dbReference>
<dbReference type="InterPro" id="IPR032710">
    <property type="entry name" value="NTF2-like_dom_sf"/>
</dbReference>
<comment type="caution">
    <text evidence="1">The sequence shown here is derived from an EMBL/GenBank/DDBJ whole genome shotgun (WGS) entry which is preliminary data.</text>
</comment>
<organism evidence="1 2">
    <name type="scientific">Actinokineospora guangxiensis</name>
    <dbReference type="NCBI Taxonomy" id="1490288"/>
    <lineage>
        <taxon>Bacteria</taxon>
        <taxon>Bacillati</taxon>
        <taxon>Actinomycetota</taxon>
        <taxon>Actinomycetes</taxon>
        <taxon>Pseudonocardiales</taxon>
        <taxon>Pseudonocardiaceae</taxon>
        <taxon>Actinokineospora</taxon>
    </lineage>
</organism>
<dbReference type="Gene3D" id="3.10.450.50">
    <property type="match status" value="1"/>
</dbReference>